<comment type="subcellular location">
    <subcellularLocation>
        <location evidence="1">Endomembrane system</location>
        <topology evidence="1">Multi-pass membrane protein</topology>
    </subcellularLocation>
</comment>
<feature type="transmembrane region" description="Helical" evidence="5">
    <location>
        <begin position="325"/>
        <end position="348"/>
    </location>
</feature>
<gene>
    <name evidence="7" type="primary">tp14</name>
    <name evidence="7" type="ordered locus">NP_0500A</name>
</gene>
<dbReference type="GO" id="GO:0016020">
    <property type="term" value="C:membrane"/>
    <property type="evidence" value="ECO:0007669"/>
    <property type="project" value="UniProtKB-ARBA"/>
</dbReference>
<feature type="transmembrane region" description="Helical" evidence="5">
    <location>
        <begin position="403"/>
        <end position="426"/>
    </location>
</feature>
<organism evidence="7 8">
    <name type="scientific">Natronomonas pharaonis (strain ATCC 35678 / DSM 2160 / CIP 103997 / JCM 8858 / NBRC 14720 / NCIMB 2260 / Gabara)</name>
    <name type="common">Halobacterium pharaonis</name>
    <dbReference type="NCBI Taxonomy" id="348780"/>
    <lineage>
        <taxon>Archaea</taxon>
        <taxon>Methanobacteriati</taxon>
        <taxon>Methanobacteriota</taxon>
        <taxon>Stenosarchaea group</taxon>
        <taxon>Halobacteria</taxon>
        <taxon>Halobacteriales</taxon>
        <taxon>Natronomonadaceae</taxon>
        <taxon>Natronomonas</taxon>
    </lineage>
</organism>
<feature type="transmembrane region" description="Helical" evidence="5">
    <location>
        <begin position="360"/>
        <end position="383"/>
    </location>
</feature>
<dbReference type="EMBL" id="CR936257">
    <property type="protein sequence ID" value="CAI48341.2"/>
    <property type="molecule type" value="Genomic_DNA"/>
</dbReference>
<keyword evidence="8" id="KW-1185">Reference proteome</keyword>
<keyword evidence="2 5" id="KW-0812">Transmembrane</keyword>
<dbReference type="GO" id="GO:0035435">
    <property type="term" value="P:phosphate ion transmembrane transport"/>
    <property type="evidence" value="ECO:0007669"/>
    <property type="project" value="TreeGrafter"/>
</dbReference>
<evidence type="ECO:0000256" key="5">
    <source>
        <dbReference type="SAM" id="Phobius"/>
    </source>
</evidence>
<feature type="transmembrane region" description="Helical" evidence="5">
    <location>
        <begin position="80"/>
        <end position="99"/>
    </location>
</feature>
<dbReference type="Gene3D" id="1.20.1250.20">
    <property type="entry name" value="MFS general substrate transporter like domains"/>
    <property type="match status" value="2"/>
</dbReference>
<feature type="transmembrane region" description="Helical" evidence="5">
    <location>
        <begin position="262"/>
        <end position="281"/>
    </location>
</feature>
<evidence type="ECO:0000256" key="2">
    <source>
        <dbReference type="ARBA" id="ARBA00022692"/>
    </source>
</evidence>
<evidence type="ECO:0000259" key="6">
    <source>
        <dbReference type="PROSITE" id="PS50850"/>
    </source>
</evidence>
<name>A0A1U7ETS8_NATPD</name>
<protein>
    <submittedName>
        <fullName evidence="7">Major facilitator superfamily transport protein</fullName>
    </submittedName>
</protein>
<evidence type="ECO:0000256" key="3">
    <source>
        <dbReference type="ARBA" id="ARBA00022989"/>
    </source>
</evidence>
<accession>A0A1U7ETS8</accession>
<dbReference type="PANTHER" id="PTHR43826">
    <property type="entry name" value="GLUCOSE-6-PHOSPHATE EXCHANGER SLC37A4"/>
    <property type="match status" value="1"/>
</dbReference>
<dbReference type="HOGENOM" id="CLU_001265_62_1_2"/>
<evidence type="ECO:0000256" key="4">
    <source>
        <dbReference type="ARBA" id="ARBA00023136"/>
    </source>
</evidence>
<keyword evidence="3 5" id="KW-1133">Transmembrane helix</keyword>
<feature type="transmembrane region" description="Helical" evidence="5">
    <location>
        <begin position="301"/>
        <end position="319"/>
    </location>
</feature>
<dbReference type="PROSITE" id="PS50850">
    <property type="entry name" value="MFS"/>
    <property type="match status" value="1"/>
</dbReference>
<sequence length="430" mass="44394">MDPQRRRWIAFLALAGTYALVSVYRLSTAVLADELTRAFSVTGTQLGNLHASFFYVYAAMQLPTGVLADRLGARRTVTAGALVMSLGGLAFAGAESYAVAFVGRALIGLGGSVLFIAILRFCANWFRPSEFARMSGITIAVSGFGGILATTPLAVAVAAAGWRRTLAGLSVLGIGLAVAAYIVARDSPVDAGLEPMSGVDTPGASSLRDVLANARTVLGEVETWLCGAVLFAGTGINITVVGLWGIPYLVQTYGFSVTTASTYTLLGSAGLLVGPPVVGTVSDRLSRRRDTEAGTGGRTRLIVVGMALYAAAFALLAVTGAPPTAVVAVVFFASGGLAGAYALTYAVVKERHDASASGVSTGTINMMAFSGAAVLPTAMGYALDAYWTGETIGGARVYTEFGYQVAFGLTALVAFGAFLSAVWLHYRVSR</sequence>
<feature type="transmembrane region" description="Helical" evidence="5">
    <location>
        <begin position="138"/>
        <end position="160"/>
    </location>
</feature>
<dbReference type="EnsemblBacteria" id="CAI48341">
    <property type="protein sequence ID" value="CAI48341"/>
    <property type="gene ID" value="NP_0500A"/>
</dbReference>
<dbReference type="Proteomes" id="UP000002698">
    <property type="component" value="Chromosome"/>
</dbReference>
<dbReference type="InterPro" id="IPR051337">
    <property type="entry name" value="OPA_Antiporter"/>
</dbReference>
<dbReference type="PANTHER" id="PTHR43826:SF3">
    <property type="entry name" value="GLUCOSE-6-PHOSPHATE EXCHANGER SLC37A4"/>
    <property type="match status" value="1"/>
</dbReference>
<proteinExistence type="predicted"/>
<feature type="domain" description="Major facilitator superfamily (MFS) profile" evidence="6">
    <location>
        <begin position="8"/>
        <end position="429"/>
    </location>
</feature>
<feature type="transmembrane region" description="Helical" evidence="5">
    <location>
        <begin position="105"/>
        <end position="126"/>
    </location>
</feature>
<dbReference type="AlphaFoldDB" id="A0A1U7ETS8"/>
<evidence type="ECO:0000313" key="8">
    <source>
        <dbReference type="Proteomes" id="UP000002698"/>
    </source>
</evidence>
<feature type="transmembrane region" description="Helical" evidence="5">
    <location>
        <begin position="224"/>
        <end position="250"/>
    </location>
</feature>
<evidence type="ECO:0000313" key="7">
    <source>
        <dbReference type="EMBL" id="CAI48341.2"/>
    </source>
</evidence>
<dbReference type="eggNOG" id="arCOG00130">
    <property type="taxonomic scope" value="Archaea"/>
</dbReference>
<reference evidence="7 8" key="1">
    <citation type="journal article" date="2005" name="Genome Res.">
        <title>Living with two extremes: conclusions from the genome sequence of Natronomonas pharaonis.</title>
        <authorList>
            <person name="Falb M."/>
            <person name="Pfeiffer F."/>
            <person name="Palm P."/>
            <person name="Rodewald K."/>
            <person name="Hickmann V."/>
            <person name="Tittor J."/>
            <person name="Oesterhelt D."/>
        </authorList>
    </citation>
    <scope>NUCLEOTIDE SEQUENCE [LARGE SCALE GENOMIC DNA]</scope>
    <source>
        <strain evidence="8">ATCC 35678 / DSM 2160 / CIP 103997 / JCM 8858 / NBRC 14720 / NCIMB 2260 / Gabara</strain>
    </source>
</reference>
<dbReference type="GO" id="GO:0012505">
    <property type="term" value="C:endomembrane system"/>
    <property type="evidence" value="ECO:0007669"/>
    <property type="project" value="UniProtKB-SubCell"/>
</dbReference>
<feature type="transmembrane region" description="Helical" evidence="5">
    <location>
        <begin position="166"/>
        <end position="184"/>
    </location>
</feature>
<dbReference type="STRING" id="348780.NP_0500A"/>
<dbReference type="Pfam" id="PF07690">
    <property type="entry name" value="MFS_1"/>
    <property type="match status" value="1"/>
</dbReference>
<dbReference type="GO" id="GO:0061513">
    <property type="term" value="F:glucose 6-phosphate:phosphate antiporter activity"/>
    <property type="evidence" value="ECO:0007669"/>
    <property type="project" value="TreeGrafter"/>
</dbReference>
<dbReference type="SUPFAM" id="SSF103473">
    <property type="entry name" value="MFS general substrate transporter"/>
    <property type="match status" value="1"/>
</dbReference>
<dbReference type="InterPro" id="IPR020846">
    <property type="entry name" value="MFS_dom"/>
</dbReference>
<dbReference type="KEGG" id="nph:NP_0500A"/>
<keyword evidence="4 5" id="KW-0472">Membrane</keyword>
<dbReference type="InterPro" id="IPR011701">
    <property type="entry name" value="MFS"/>
</dbReference>
<evidence type="ECO:0000256" key="1">
    <source>
        <dbReference type="ARBA" id="ARBA00004127"/>
    </source>
</evidence>
<dbReference type="InterPro" id="IPR036259">
    <property type="entry name" value="MFS_trans_sf"/>
</dbReference>